<evidence type="ECO:0000256" key="1">
    <source>
        <dbReference type="ARBA" id="ARBA00022553"/>
    </source>
</evidence>
<dbReference type="PROSITE" id="PS50110">
    <property type="entry name" value="RESPONSE_REGULATORY"/>
    <property type="match status" value="2"/>
</dbReference>
<dbReference type="SUPFAM" id="SSF52172">
    <property type="entry name" value="CheY-like"/>
    <property type="match status" value="2"/>
</dbReference>
<dbReference type="SMART" id="SM00448">
    <property type="entry name" value="REC"/>
    <property type="match status" value="2"/>
</dbReference>
<dbReference type="Gene3D" id="3.40.50.2300">
    <property type="match status" value="2"/>
</dbReference>
<dbReference type="InterPro" id="IPR011006">
    <property type="entry name" value="CheY-like_superfamily"/>
</dbReference>
<evidence type="ECO:0000313" key="5">
    <source>
        <dbReference type="EMBL" id="EEF60018.1"/>
    </source>
</evidence>
<dbReference type="InterPro" id="IPR001789">
    <property type="entry name" value="Sig_transdc_resp-reg_receiver"/>
</dbReference>
<keyword evidence="2" id="KW-0902">Two-component regulatory system</keyword>
<evidence type="ECO:0000313" key="6">
    <source>
        <dbReference type="Proteomes" id="UP000003688"/>
    </source>
</evidence>
<dbReference type="Pfam" id="PF00072">
    <property type="entry name" value="Response_reg"/>
    <property type="match status" value="2"/>
</dbReference>
<feature type="domain" description="Response regulatory" evidence="4">
    <location>
        <begin position="155"/>
        <end position="272"/>
    </location>
</feature>
<dbReference type="PANTHER" id="PTHR45339">
    <property type="entry name" value="HYBRID SIGNAL TRANSDUCTION HISTIDINE KINASE J"/>
    <property type="match status" value="1"/>
</dbReference>
<accession>B9XJF7</accession>
<dbReference type="EMBL" id="ABOX02000021">
    <property type="protein sequence ID" value="EEF60018.1"/>
    <property type="molecule type" value="Genomic_DNA"/>
</dbReference>
<proteinExistence type="predicted"/>
<reference evidence="5 6" key="1">
    <citation type="journal article" date="2011" name="J. Bacteriol.">
        <title>Genome sequence of 'Pedosphaera parvula' Ellin514, an aerobic Verrucomicrobial isolate from pasture soil.</title>
        <authorList>
            <person name="Kant R."/>
            <person name="van Passel M.W."/>
            <person name="Sangwan P."/>
            <person name="Palva A."/>
            <person name="Lucas S."/>
            <person name="Copeland A."/>
            <person name="Lapidus A."/>
            <person name="Glavina Del Rio T."/>
            <person name="Dalin E."/>
            <person name="Tice H."/>
            <person name="Bruce D."/>
            <person name="Goodwin L."/>
            <person name="Pitluck S."/>
            <person name="Chertkov O."/>
            <person name="Larimer F.W."/>
            <person name="Land M.L."/>
            <person name="Hauser L."/>
            <person name="Brettin T.S."/>
            <person name="Detter J.C."/>
            <person name="Han S."/>
            <person name="de Vos W.M."/>
            <person name="Janssen P.H."/>
            <person name="Smidt H."/>
        </authorList>
    </citation>
    <scope>NUCLEOTIDE SEQUENCE [LARGE SCALE GENOMIC DNA]</scope>
    <source>
        <strain evidence="5 6">Ellin514</strain>
    </source>
</reference>
<sequence>MRSFVDRPMKNLLVVEDDAVQQMSIRELIGNGDVNTTMVASGREALDALASQKFDCMVLDLGLPDMTGVELLEEIKKSADSRTIPVIIYTARDLLAGESDKLKGLAESIVIKDASSPGRLLDETTLLLHRNAARLPERQRRMLESYHQGVLENKKVLLVDDDIRNIFAMTSVLERFKMSVVSAENGKDAIEILVNSRDIDIVLMDIMLPMMDGYATTKAIREIAGFENLPIIAVTAKAMKGDREKCIAAGASDYLSKPVDTEQLRAILRLWLHR</sequence>
<dbReference type="Proteomes" id="UP000003688">
    <property type="component" value="Unassembled WGS sequence"/>
</dbReference>
<protein>
    <submittedName>
        <fullName evidence="5">Response regulator receiver protein</fullName>
    </submittedName>
</protein>
<dbReference type="GO" id="GO:0000160">
    <property type="term" value="P:phosphorelay signal transduction system"/>
    <property type="evidence" value="ECO:0007669"/>
    <property type="project" value="UniProtKB-KW"/>
</dbReference>
<keyword evidence="6" id="KW-1185">Reference proteome</keyword>
<keyword evidence="1 3" id="KW-0597">Phosphoprotein</keyword>
<dbReference type="STRING" id="320771.Cflav_PD3077"/>
<gene>
    <name evidence="5" type="ORF">Cflav_PD3077</name>
</gene>
<evidence type="ECO:0000256" key="2">
    <source>
        <dbReference type="ARBA" id="ARBA00023012"/>
    </source>
</evidence>
<comment type="caution">
    <text evidence="5">The sequence shown here is derived from an EMBL/GenBank/DDBJ whole genome shotgun (WGS) entry which is preliminary data.</text>
</comment>
<feature type="modified residue" description="4-aspartylphosphate" evidence="3">
    <location>
        <position position="60"/>
    </location>
</feature>
<evidence type="ECO:0000259" key="4">
    <source>
        <dbReference type="PROSITE" id="PS50110"/>
    </source>
</evidence>
<feature type="domain" description="Response regulatory" evidence="4">
    <location>
        <begin position="11"/>
        <end position="127"/>
    </location>
</feature>
<feature type="modified residue" description="4-aspartylphosphate" evidence="3">
    <location>
        <position position="205"/>
    </location>
</feature>
<dbReference type="PANTHER" id="PTHR45339:SF1">
    <property type="entry name" value="HYBRID SIGNAL TRANSDUCTION HISTIDINE KINASE J"/>
    <property type="match status" value="1"/>
</dbReference>
<dbReference type="AlphaFoldDB" id="B9XJF7"/>
<evidence type="ECO:0000256" key="3">
    <source>
        <dbReference type="PROSITE-ProRule" id="PRU00169"/>
    </source>
</evidence>
<name>B9XJF7_PEDPL</name>
<organism evidence="5 6">
    <name type="scientific">Pedosphaera parvula (strain Ellin514)</name>
    <dbReference type="NCBI Taxonomy" id="320771"/>
    <lineage>
        <taxon>Bacteria</taxon>
        <taxon>Pseudomonadati</taxon>
        <taxon>Verrucomicrobiota</taxon>
        <taxon>Pedosphaerae</taxon>
        <taxon>Pedosphaerales</taxon>
        <taxon>Pedosphaeraceae</taxon>
        <taxon>Pedosphaera</taxon>
    </lineage>
</organism>
<dbReference type="CDD" id="cd17546">
    <property type="entry name" value="REC_hyHK_CKI1_RcsC-like"/>
    <property type="match status" value="1"/>
</dbReference>